<dbReference type="Proteomes" id="UP001220324">
    <property type="component" value="Unassembled WGS sequence"/>
</dbReference>
<accession>A0AAD6D768</accession>
<comment type="caution">
    <text evidence="1">The sequence shown here is derived from an EMBL/GenBank/DDBJ whole genome shotgun (WGS) entry which is preliminary data.</text>
</comment>
<name>A0AAD6D768_9EURO</name>
<keyword evidence="2" id="KW-1185">Reference proteome</keyword>
<reference evidence="1 2" key="1">
    <citation type="journal article" date="2023" name="IMA Fungus">
        <title>Comparative genomic study of the Penicillium genus elucidates a diverse pangenome and 15 lateral gene transfer events.</title>
        <authorList>
            <person name="Petersen C."/>
            <person name="Sorensen T."/>
            <person name="Nielsen M.R."/>
            <person name="Sondergaard T.E."/>
            <person name="Sorensen J.L."/>
            <person name="Fitzpatrick D.A."/>
            <person name="Frisvad J.C."/>
            <person name="Nielsen K.L."/>
        </authorList>
    </citation>
    <scope>NUCLEOTIDE SEQUENCE [LARGE SCALE GENOMIC DNA]</scope>
    <source>
        <strain evidence="1 2">IBT 35679</strain>
    </source>
</reference>
<evidence type="ECO:0000313" key="2">
    <source>
        <dbReference type="Proteomes" id="UP001220324"/>
    </source>
</evidence>
<proteinExistence type="predicted"/>
<dbReference type="AlphaFoldDB" id="A0AAD6D768"/>
<gene>
    <name evidence="1" type="ORF">N7494_000548</name>
</gene>
<organism evidence="1 2">
    <name type="scientific">Penicillium frequentans</name>
    <dbReference type="NCBI Taxonomy" id="3151616"/>
    <lineage>
        <taxon>Eukaryota</taxon>
        <taxon>Fungi</taxon>
        <taxon>Dikarya</taxon>
        <taxon>Ascomycota</taxon>
        <taxon>Pezizomycotina</taxon>
        <taxon>Eurotiomycetes</taxon>
        <taxon>Eurotiomycetidae</taxon>
        <taxon>Eurotiales</taxon>
        <taxon>Aspergillaceae</taxon>
        <taxon>Penicillium</taxon>
    </lineage>
</organism>
<protein>
    <submittedName>
        <fullName evidence="1">Uncharacterized protein</fullName>
    </submittedName>
</protein>
<evidence type="ECO:0000313" key="1">
    <source>
        <dbReference type="EMBL" id="KAJ5556633.1"/>
    </source>
</evidence>
<dbReference type="EMBL" id="JAQIZZ010000001">
    <property type="protein sequence ID" value="KAJ5556633.1"/>
    <property type="molecule type" value="Genomic_DNA"/>
</dbReference>
<sequence length="108" mass="12399">MSLGPRRQSGQEFVCQMYKLMRRLRRNGNRIKFHWIPTIEDNKLTSENCNTGRCSSTRTRPSNETYRGNISFALGGKQPFDDQKWTPKLEAVRASICFAIATGRLEAT</sequence>